<dbReference type="EMBL" id="VGLS01000290">
    <property type="protein sequence ID" value="MBM3224278.1"/>
    <property type="molecule type" value="Genomic_DNA"/>
</dbReference>
<evidence type="ECO:0000313" key="2">
    <source>
        <dbReference type="Proteomes" id="UP000712673"/>
    </source>
</evidence>
<evidence type="ECO:0000313" key="1">
    <source>
        <dbReference type="EMBL" id="MBM3224278.1"/>
    </source>
</evidence>
<comment type="caution">
    <text evidence="1">The sequence shown here is derived from an EMBL/GenBank/DDBJ whole genome shotgun (WGS) entry which is preliminary data.</text>
</comment>
<organism evidence="1 2">
    <name type="scientific">Tectimicrobiota bacterium</name>
    <dbReference type="NCBI Taxonomy" id="2528274"/>
    <lineage>
        <taxon>Bacteria</taxon>
        <taxon>Pseudomonadati</taxon>
        <taxon>Nitrospinota/Tectimicrobiota group</taxon>
        <taxon>Candidatus Tectimicrobiota</taxon>
    </lineage>
</organism>
<dbReference type="AlphaFoldDB" id="A0A938B402"/>
<reference evidence="1" key="1">
    <citation type="submission" date="2019-03" db="EMBL/GenBank/DDBJ databases">
        <title>Lake Tanganyika Metagenome-Assembled Genomes (MAGs).</title>
        <authorList>
            <person name="Tran P."/>
        </authorList>
    </citation>
    <scope>NUCLEOTIDE SEQUENCE</scope>
    <source>
        <strain evidence="1">K_DeepCast_65m_m2_066</strain>
    </source>
</reference>
<name>A0A938B402_UNCTE</name>
<gene>
    <name evidence="1" type="ORF">FJZ47_10795</name>
</gene>
<accession>A0A938B402</accession>
<proteinExistence type="predicted"/>
<protein>
    <submittedName>
        <fullName evidence="1">Uncharacterized protein</fullName>
    </submittedName>
</protein>
<sequence>MVLSRVRGSSLYALLFAILSGLLAPLSYVQAQLTPGTILLVDFEAGTRVESLAVEPTGAILLVDTDALSPVSRLASGVLVRIQPTTG</sequence>
<dbReference type="Proteomes" id="UP000712673">
    <property type="component" value="Unassembled WGS sequence"/>
</dbReference>